<proteinExistence type="predicted"/>
<dbReference type="Proteomes" id="UP001056937">
    <property type="component" value="Chromosome 1"/>
</dbReference>
<protein>
    <submittedName>
        <fullName evidence="2">Uncharacterized protein</fullName>
    </submittedName>
</protein>
<dbReference type="EMBL" id="CP084930">
    <property type="protein sequence ID" value="USI73549.1"/>
    <property type="molecule type" value="Genomic_DNA"/>
</dbReference>
<name>A0ABY4X9Q1_9SPHN</name>
<keyword evidence="3" id="KW-1185">Reference proteome</keyword>
<reference evidence="2" key="1">
    <citation type="journal article" date="2022" name="Toxins">
        <title>Genomic Analysis of Sphingopyxis sp. USTB-05 for Biodegrading Cyanobacterial Hepatotoxins.</title>
        <authorList>
            <person name="Liu C."/>
            <person name="Xu Q."/>
            <person name="Zhao Z."/>
            <person name="Zhang H."/>
            <person name="Liu X."/>
            <person name="Yin C."/>
            <person name="Liu Y."/>
            <person name="Yan H."/>
        </authorList>
    </citation>
    <scope>NUCLEOTIDE SEQUENCE</scope>
    <source>
        <strain evidence="2">NBD5</strain>
    </source>
</reference>
<feature type="compositionally biased region" description="Low complexity" evidence="1">
    <location>
        <begin position="58"/>
        <end position="69"/>
    </location>
</feature>
<organism evidence="2 3">
    <name type="scientific">Sphingomonas morindae</name>
    <dbReference type="NCBI Taxonomy" id="1541170"/>
    <lineage>
        <taxon>Bacteria</taxon>
        <taxon>Pseudomonadati</taxon>
        <taxon>Pseudomonadota</taxon>
        <taxon>Alphaproteobacteria</taxon>
        <taxon>Sphingomonadales</taxon>
        <taxon>Sphingomonadaceae</taxon>
        <taxon>Sphingomonas</taxon>
    </lineage>
</organism>
<gene>
    <name evidence="2" type="ORF">LHA26_03445</name>
</gene>
<evidence type="ECO:0000256" key="1">
    <source>
        <dbReference type="SAM" id="MobiDB-lite"/>
    </source>
</evidence>
<accession>A0ABY4X9Q1</accession>
<feature type="region of interest" description="Disordered" evidence="1">
    <location>
        <begin position="58"/>
        <end position="82"/>
    </location>
</feature>
<feature type="region of interest" description="Disordered" evidence="1">
    <location>
        <begin position="17"/>
        <end position="44"/>
    </location>
</feature>
<evidence type="ECO:0000313" key="2">
    <source>
        <dbReference type="EMBL" id="USI73549.1"/>
    </source>
</evidence>
<evidence type="ECO:0000313" key="3">
    <source>
        <dbReference type="Proteomes" id="UP001056937"/>
    </source>
</evidence>
<sequence>MLGDLRLSEFELLHLASQEHGEVSPPPFEQQRTQSGEIAQERRLRDGLFVSDRAGAFADGSASAASSGPAEERSLSPGRSMA</sequence>
<dbReference type="RefSeq" id="WP_252167358.1">
    <property type="nucleotide sequence ID" value="NZ_CP084930.1"/>
</dbReference>